<evidence type="ECO:0000313" key="1">
    <source>
        <dbReference type="Proteomes" id="UP000818029"/>
    </source>
</evidence>
<dbReference type="GeneID" id="107899979"/>
<dbReference type="PANTHER" id="PTHR33064:SF37">
    <property type="entry name" value="RIBONUCLEASE H"/>
    <property type="match status" value="1"/>
</dbReference>
<dbReference type="RefSeq" id="XP_016681199.1">
    <property type="nucleotide sequence ID" value="XM_016825710.1"/>
</dbReference>
<gene>
    <name evidence="2" type="primary">LOC107899979</name>
</gene>
<dbReference type="Gene3D" id="3.30.70.270">
    <property type="match status" value="1"/>
</dbReference>
<dbReference type="AlphaFoldDB" id="A0A1U8IZ27"/>
<reference evidence="1" key="1">
    <citation type="journal article" date="2020" name="Nat. Genet.">
        <title>Genomic diversifications of five Gossypium allopolyploid species and their impact on cotton improvement.</title>
        <authorList>
            <person name="Chen Z.J."/>
            <person name="Sreedasyam A."/>
            <person name="Ando A."/>
            <person name="Song Q."/>
            <person name="De Santiago L.M."/>
            <person name="Hulse-Kemp A.M."/>
            <person name="Ding M."/>
            <person name="Ye W."/>
            <person name="Kirkbride R.C."/>
            <person name="Jenkins J."/>
            <person name="Plott C."/>
            <person name="Lovell J."/>
            <person name="Lin Y.M."/>
            <person name="Vaughn R."/>
            <person name="Liu B."/>
            <person name="Simpson S."/>
            <person name="Scheffler B.E."/>
            <person name="Wen L."/>
            <person name="Saski C.A."/>
            <person name="Grover C.E."/>
            <person name="Hu G."/>
            <person name="Conover J.L."/>
            <person name="Carlson J.W."/>
            <person name="Shu S."/>
            <person name="Boston L.B."/>
            <person name="Williams M."/>
            <person name="Peterson D.G."/>
            <person name="McGee K."/>
            <person name="Jones D.C."/>
            <person name="Wendel J.F."/>
            <person name="Stelly D.M."/>
            <person name="Grimwood J."/>
            <person name="Schmutz J."/>
        </authorList>
    </citation>
    <scope>NUCLEOTIDE SEQUENCE [LARGE SCALE GENOMIC DNA]</scope>
    <source>
        <strain evidence="1">cv. TM-1</strain>
    </source>
</reference>
<name>A0A1U8IZ27_GOSHI</name>
<dbReference type="InterPro" id="IPR043502">
    <property type="entry name" value="DNA/RNA_pol_sf"/>
</dbReference>
<accession>A0A1U8IZ27</accession>
<dbReference type="InterPro" id="IPR051320">
    <property type="entry name" value="Viral_Replic_Matur_Polypro"/>
</dbReference>
<evidence type="ECO:0008006" key="3">
    <source>
        <dbReference type="Google" id="ProtNLM"/>
    </source>
</evidence>
<dbReference type="PaxDb" id="3635-A0A1U8IZ27"/>
<dbReference type="SUPFAM" id="SSF56672">
    <property type="entry name" value="DNA/RNA polymerases"/>
    <property type="match status" value="1"/>
</dbReference>
<reference evidence="2" key="2">
    <citation type="submission" date="2025-08" db="UniProtKB">
        <authorList>
            <consortium name="RefSeq"/>
        </authorList>
    </citation>
    <scope>IDENTIFICATION</scope>
</reference>
<organism evidence="1 2">
    <name type="scientific">Gossypium hirsutum</name>
    <name type="common">Upland cotton</name>
    <name type="synonym">Gossypium mexicanum</name>
    <dbReference type="NCBI Taxonomy" id="3635"/>
    <lineage>
        <taxon>Eukaryota</taxon>
        <taxon>Viridiplantae</taxon>
        <taxon>Streptophyta</taxon>
        <taxon>Embryophyta</taxon>
        <taxon>Tracheophyta</taxon>
        <taxon>Spermatophyta</taxon>
        <taxon>Magnoliopsida</taxon>
        <taxon>eudicotyledons</taxon>
        <taxon>Gunneridae</taxon>
        <taxon>Pentapetalae</taxon>
        <taxon>rosids</taxon>
        <taxon>malvids</taxon>
        <taxon>Malvales</taxon>
        <taxon>Malvaceae</taxon>
        <taxon>Malvoideae</taxon>
        <taxon>Gossypium</taxon>
    </lineage>
</organism>
<keyword evidence="1" id="KW-1185">Reference proteome</keyword>
<dbReference type="InterPro" id="IPR043128">
    <property type="entry name" value="Rev_trsase/Diguanyl_cyclase"/>
</dbReference>
<dbReference type="KEGG" id="ghi:107899979"/>
<evidence type="ECO:0000313" key="2">
    <source>
        <dbReference type="RefSeq" id="XP_016681199.1"/>
    </source>
</evidence>
<protein>
    <recommendedName>
        <fullName evidence="3">Reverse transcriptase/retrotransposon-derived protein RNase H-like domain-containing protein</fullName>
    </recommendedName>
</protein>
<dbReference type="PANTHER" id="PTHR33064">
    <property type="entry name" value="POL PROTEIN"/>
    <property type="match status" value="1"/>
</dbReference>
<dbReference type="Proteomes" id="UP000818029">
    <property type="component" value="Chromosome D06"/>
</dbReference>
<proteinExistence type="predicted"/>
<sequence length="129" mass="14599">MPSSSLHQDIELLFAKFDDVFQLPKRLPHSRMIIRNSNSPFSSAIVMVKKKDGKCSFGTTQVEYLRHIISAGSIYMDPTKVDGCGVITKPFTALLKKEVPWNWSHDAQVAFEQLKQAVYQGPFLILPVF</sequence>